<evidence type="ECO:0000256" key="1">
    <source>
        <dbReference type="ARBA" id="ARBA00006243"/>
    </source>
</evidence>
<dbReference type="Gene3D" id="3.90.650.10">
    <property type="entry name" value="PurM-like C-terminal domain"/>
    <property type="match status" value="1"/>
</dbReference>
<dbReference type="SUPFAM" id="SSF55326">
    <property type="entry name" value="PurM N-terminal domain-like"/>
    <property type="match status" value="1"/>
</dbReference>
<dbReference type="Gene3D" id="3.30.1330.10">
    <property type="entry name" value="PurM-like, N-terminal domain"/>
    <property type="match status" value="1"/>
</dbReference>
<evidence type="ECO:0000313" key="4">
    <source>
        <dbReference type="EMBL" id="GAB91531.1"/>
    </source>
</evidence>
<evidence type="ECO:0000313" key="5">
    <source>
        <dbReference type="Proteomes" id="UP000008363"/>
    </source>
</evidence>
<protein>
    <submittedName>
        <fullName evidence="4">NiFe-hydrogenase maturation protein HypE</fullName>
    </submittedName>
</protein>
<comment type="caution">
    <text evidence="4">The sequence shown here is derived from an EMBL/GenBank/DDBJ whole genome shotgun (WGS) entry which is preliminary data.</text>
</comment>
<dbReference type="GO" id="GO:0051604">
    <property type="term" value="P:protein maturation"/>
    <property type="evidence" value="ECO:0007669"/>
    <property type="project" value="TreeGrafter"/>
</dbReference>
<name>K6WCR5_9ACTN</name>
<proteinExistence type="inferred from homology"/>
<dbReference type="PANTHER" id="PTHR30303:SF0">
    <property type="entry name" value="CARBAMOYL DEHYDRATASE HYPE"/>
    <property type="match status" value="1"/>
</dbReference>
<dbReference type="eggNOG" id="COG0309">
    <property type="taxonomic scope" value="Bacteria"/>
</dbReference>
<reference evidence="4 5" key="1">
    <citation type="submission" date="2012-08" db="EMBL/GenBank/DDBJ databases">
        <title>Whole genome shotgun sequence of Gordonia rhizosphera NBRC 16068.</title>
        <authorList>
            <person name="Takarada H."/>
            <person name="Isaki S."/>
            <person name="Hosoyama A."/>
            <person name="Tsuchikane K."/>
            <person name="Katsumata H."/>
            <person name="Baba S."/>
            <person name="Ohji S."/>
            <person name="Yamazaki S."/>
            <person name="Fujita N."/>
        </authorList>
    </citation>
    <scope>NUCLEOTIDE SEQUENCE [LARGE SCALE GENOMIC DNA]</scope>
    <source>
        <strain evidence="4 5">NBRC 16068</strain>
    </source>
</reference>
<dbReference type="EMBL" id="BAHC01000135">
    <property type="protein sequence ID" value="GAB91531.1"/>
    <property type="molecule type" value="Genomic_DNA"/>
</dbReference>
<dbReference type="STRING" id="1108045.GORHZ_135_00810"/>
<dbReference type="CDD" id="cd02197">
    <property type="entry name" value="HypE"/>
    <property type="match status" value="1"/>
</dbReference>
<dbReference type="NCBIfam" id="TIGR02124">
    <property type="entry name" value="hypE"/>
    <property type="match status" value="1"/>
</dbReference>
<dbReference type="PANTHER" id="PTHR30303">
    <property type="entry name" value="HYDROGENASE ISOENZYMES FORMATION PROTEIN HYPE"/>
    <property type="match status" value="1"/>
</dbReference>
<dbReference type="Pfam" id="PF02769">
    <property type="entry name" value="AIRS_C"/>
    <property type="match status" value="1"/>
</dbReference>
<dbReference type="OrthoDB" id="9801934at2"/>
<gene>
    <name evidence="4" type="primary">hypE</name>
    <name evidence="4" type="ORF">GORHZ_135_00810</name>
</gene>
<organism evidence="4 5">
    <name type="scientific">Gordonia rhizosphera NBRC 16068</name>
    <dbReference type="NCBI Taxonomy" id="1108045"/>
    <lineage>
        <taxon>Bacteria</taxon>
        <taxon>Bacillati</taxon>
        <taxon>Actinomycetota</taxon>
        <taxon>Actinomycetes</taxon>
        <taxon>Mycobacteriales</taxon>
        <taxon>Gordoniaceae</taxon>
        <taxon>Gordonia</taxon>
    </lineage>
</organism>
<evidence type="ECO:0000259" key="2">
    <source>
        <dbReference type="Pfam" id="PF00586"/>
    </source>
</evidence>
<dbReference type="InterPro" id="IPR010918">
    <property type="entry name" value="PurM-like_C_dom"/>
</dbReference>
<dbReference type="Proteomes" id="UP000008363">
    <property type="component" value="Unassembled WGS sequence"/>
</dbReference>
<dbReference type="RefSeq" id="WP_006335077.1">
    <property type="nucleotide sequence ID" value="NZ_BAHC01000135.1"/>
</dbReference>
<dbReference type="AlphaFoldDB" id="K6WCR5"/>
<dbReference type="SUPFAM" id="SSF56042">
    <property type="entry name" value="PurM C-terminal domain-like"/>
    <property type="match status" value="1"/>
</dbReference>
<dbReference type="InterPro" id="IPR036921">
    <property type="entry name" value="PurM-like_N_sf"/>
</dbReference>
<comment type="similarity">
    <text evidence="1">Belongs to the HypE family.</text>
</comment>
<evidence type="ECO:0000259" key="3">
    <source>
        <dbReference type="Pfam" id="PF02769"/>
    </source>
</evidence>
<keyword evidence="5" id="KW-1185">Reference proteome</keyword>
<feature type="domain" description="PurM-like C-terminal" evidence="3">
    <location>
        <begin position="181"/>
        <end position="329"/>
    </location>
</feature>
<accession>K6WCR5</accession>
<sequence length="353" mass="36195">MSDQPTIADPESWSCPLPLRDTERIVLGHGGGGVLSEELIENLFVPAFGGRSGAARDSVSLAVDAGRIAFTTDSYVVQPLFFPGGSIGELAVNGTVNDLACSGAMPLALSAGFILEEGLELLVLGRVAQTMGAAARKAGVRIETGDTKVVERGSADQLFINTSGIGVIPDGVDVHPERIHPGDHVIVSGPVGEHGVAILSVREGIDFGSTVETDSAALCFLVQDALAAGDVHALRDPTRGGVVAAVTELARGAGVGIELDESAIPVPEAVASACGFLGLDPLQIANEGKMIAVVAPEHSDAVVAAMRARPEGAGATVIGRAVDDHHGMVVGRTAFGTTRVIERDLGEQLPRIC</sequence>
<dbReference type="PIRSF" id="PIRSF005644">
    <property type="entry name" value="Hdrgns_mtr_HypE"/>
    <property type="match status" value="1"/>
</dbReference>
<dbReference type="Pfam" id="PF00586">
    <property type="entry name" value="AIRS"/>
    <property type="match status" value="1"/>
</dbReference>
<feature type="domain" description="PurM-like N-terminal" evidence="2">
    <location>
        <begin position="64"/>
        <end position="168"/>
    </location>
</feature>
<dbReference type="InterPro" id="IPR016188">
    <property type="entry name" value="PurM-like_N"/>
</dbReference>
<dbReference type="InterPro" id="IPR036676">
    <property type="entry name" value="PurM-like_C_sf"/>
</dbReference>
<dbReference type="InterPro" id="IPR011854">
    <property type="entry name" value="HypE"/>
</dbReference>